<dbReference type="EMBL" id="SLWA01000002">
    <property type="protein sequence ID" value="TCN59516.1"/>
    <property type="molecule type" value="Genomic_DNA"/>
</dbReference>
<evidence type="ECO:0000256" key="2">
    <source>
        <dbReference type="SAM" id="SignalP"/>
    </source>
</evidence>
<keyword evidence="2" id="KW-0732">Signal</keyword>
<dbReference type="SUPFAM" id="SSF49899">
    <property type="entry name" value="Concanavalin A-like lectins/glucanases"/>
    <property type="match status" value="1"/>
</dbReference>
<sequence length="126" mass="14083">MSTKTLFYTSLLLLLINNNMGAQTYQQVWSDEFNGTGLPEPNKWGYELGGNTRNNELQYYTNSTNNVKQNNGNLEITVLKENVGGKNYTSGSVISLNKASWTYGKIEGRFKMPMGKGLWACLDIGI</sequence>
<evidence type="ECO:0000256" key="1">
    <source>
        <dbReference type="ARBA" id="ARBA00006865"/>
    </source>
</evidence>
<evidence type="ECO:0000313" key="6">
    <source>
        <dbReference type="Proteomes" id="UP000295270"/>
    </source>
</evidence>
<reference evidence="4 6" key="1">
    <citation type="journal article" date="2015" name="Stand. Genomic Sci.">
        <title>Genomic Encyclopedia of Bacterial and Archaeal Type Strains, Phase III: the genomes of soil and plant-associated and newly described type strains.</title>
        <authorList>
            <person name="Whitman W.B."/>
            <person name="Woyke T."/>
            <person name="Klenk H.P."/>
            <person name="Zhou Y."/>
            <person name="Lilburn T.G."/>
            <person name="Beck B.J."/>
            <person name="De Vos P."/>
            <person name="Vandamme P."/>
            <person name="Eisen J.A."/>
            <person name="Garrity G."/>
            <person name="Hugenholtz P."/>
            <person name="Kyrpides N.C."/>
        </authorList>
    </citation>
    <scope>NUCLEOTIDE SEQUENCE [LARGE SCALE GENOMIC DNA]</scope>
    <source>
        <strain evidence="4 6">P5626</strain>
    </source>
</reference>
<dbReference type="Proteomes" id="UP000295270">
    <property type="component" value="Unassembled WGS sequence"/>
</dbReference>
<evidence type="ECO:0000313" key="4">
    <source>
        <dbReference type="EMBL" id="TCN59516.1"/>
    </source>
</evidence>
<dbReference type="InterPro" id="IPR050546">
    <property type="entry name" value="Glycosyl_Hydrlase_16"/>
</dbReference>
<keyword evidence="6" id="KW-1185">Reference proteome</keyword>
<dbReference type="Gene3D" id="2.60.120.200">
    <property type="match status" value="1"/>
</dbReference>
<dbReference type="PROSITE" id="PS51762">
    <property type="entry name" value="GH16_2"/>
    <property type="match status" value="1"/>
</dbReference>
<feature type="signal peptide" evidence="2">
    <location>
        <begin position="1"/>
        <end position="22"/>
    </location>
</feature>
<proteinExistence type="inferred from homology"/>
<protein>
    <submittedName>
        <fullName evidence="5">Glycoside hydrolase family 16 protein</fullName>
    </submittedName>
    <submittedName>
        <fullName evidence="4">Glycosyl hydrolase family 16</fullName>
    </submittedName>
</protein>
<name>A0A4Y7UFX8_9FLAO</name>
<dbReference type="AlphaFoldDB" id="A0A4Y7UFX8"/>
<dbReference type="GO" id="GO:0004553">
    <property type="term" value="F:hydrolase activity, hydrolyzing O-glycosyl compounds"/>
    <property type="evidence" value="ECO:0007669"/>
    <property type="project" value="InterPro"/>
</dbReference>
<evidence type="ECO:0000313" key="7">
    <source>
        <dbReference type="Proteomes" id="UP000298340"/>
    </source>
</evidence>
<dbReference type="OrthoDB" id="9809583at2"/>
<accession>A0A4Y7UFX8</accession>
<dbReference type="PANTHER" id="PTHR10963">
    <property type="entry name" value="GLYCOSYL HYDROLASE-RELATED"/>
    <property type="match status" value="1"/>
</dbReference>
<dbReference type="Proteomes" id="UP000298340">
    <property type="component" value="Unassembled WGS sequence"/>
</dbReference>
<dbReference type="RefSeq" id="WP_132033358.1">
    <property type="nucleotide sequence ID" value="NZ_QWDN01000002.1"/>
</dbReference>
<feature type="chain" id="PRO_5043204914" evidence="2">
    <location>
        <begin position="23"/>
        <end position="126"/>
    </location>
</feature>
<dbReference type="PANTHER" id="PTHR10963:SF55">
    <property type="entry name" value="GLYCOSIDE HYDROLASE FAMILY 16 PROTEIN"/>
    <property type="match status" value="1"/>
</dbReference>
<keyword evidence="5" id="KW-0378">Hydrolase</keyword>
<comment type="caution">
    <text evidence="5">The sequence shown here is derived from an EMBL/GenBank/DDBJ whole genome shotgun (WGS) entry which is preliminary data.</text>
</comment>
<dbReference type="InterPro" id="IPR000757">
    <property type="entry name" value="Beta-glucanase-like"/>
</dbReference>
<evidence type="ECO:0000259" key="3">
    <source>
        <dbReference type="PROSITE" id="PS51762"/>
    </source>
</evidence>
<feature type="domain" description="GH16" evidence="3">
    <location>
        <begin position="18"/>
        <end position="126"/>
    </location>
</feature>
<reference evidence="5 7" key="2">
    <citation type="journal article" date="2018" name="Syst. Appl. Microbiol.">
        <title>Flavobacterium circumlabens sp. nov. and Flavobacterium cupreum sp. nov., two psychrotrophic species isolated from Antarctic environmental samples.</title>
        <authorList>
            <person name="Kralova S."/>
            <person name="Busse H.J."/>
            <person name="Svec P."/>
            <person name="Maslanova I."/>
            <person name="Stankova E."/>
            <person name="Bartak M."/>
            <person name="Sedlacek I."/>
        </authorList>
    </citation>
    <scope>NUCLEOTIDE SEQUENCE [LARGE SCALE GENOMIC DNA]</scope>
    <source>
        <strain evidence="5 7">CCM 8828</strain>
    </source>
</reference>
<reference evidence="4" key="3">
    <citation type="submission" date="2019-03" db="EMBL/GenBank/DDBJ databases">
        <authorList>
            <person name="Whitman W."/>
            <person name="Huntemann M."/>
            <person name="Clum A."/>
            <person name="Pillay M."/>
            <person name="Palaniappan K."/>
            <person name="Varghese N."/>
            <person name="Mikhailova N."/>
            <person name="Stamatis D."/>
            <person name="Reddy T."/>
            <person name="Daum C."/>
            <person name="Shapiro N."/>
            <person name="Ivanova N."/>
            <person name="Kyrpides N."/>
            <person name="Woyke T."/>
        </authorList>
    </citation>
    <scope>NUCLEOTIDE SEQUENCE</scope>
    <source>
        <strain evidence="4">P5626</strain>
    </source>
</reference>
<gene>
    <name evidence="5" type="ORF">D0809_06325</name>
    <name evidence="4" type="ORF">EV142_102134</name>
</gene>
<dbReference type="GO" id="GO:0005975">
    <property type="term" value="P:carbohydrate metabolic process"/>
    <property type="evidence" value="ECO:0007669"/>
    <property type="project" value="InterPro"/>
</dbReference>
<evidence type="ECO:0000313" key="5">
    <source>
        <dbReference type="EMBL" id="TEB44808.1"/>
    </source>
</evidence>
<organism evidence="5 7">
    <name type="scientific">Flavobacterium circumlabens</name>
    <dbReference type="NCBI Taxonomy" id="2133765"/>
    <lineage>
        <taxon>Bacteria</taxon>
        <taxon>Pseudomonadati</taxon>
        <taxon>Bacteroidota</taxon>
        <taxon>Flavobacteriia</taxon>
        <taxon>Flavobacteriales</taxon>
        <taxon>Flavobacteriaceae</taxon>
        <taxon>Flavobacterium</taxon>
    </lineage>
</organism>
<dbReference type="CDD" id="cd08023">
    <property type="entry name" value="GH16_laminarinase_like"/>
    <property type="match status" value="1"/>
</dbReference>
<dbReference type="InterPro" id="IPR013320">
    <property type="entry name" value="ConA-like_dom_sf"/>
</dbReference>
<comment type="similarity">
    <text evidence="1">Belongs to the glycosyl hydrolase 16 family.</text>
</comment>
<dbReference type="EMBL" id="QWDN01000002">
    <property type="protein sequence ID" value="TEB44808.1"/>
    <property type="molecule type" value="Genomic_DNA"/>
</dbReference>